<evidence type="ECO:0000256" key="13">
    <source>
        <dbReference type="ARBA" id="ARBA00023002"/>
    </source>
</evidence>
<organism evidence="20">
    <name type="scientific">marine metagenome</name>
    <dbReference type="NCBI Taxonomy" id="408172"/>
    <lineage>
        <taxon>unclassified sequences</taxon>
        <taxon>metagenomes</taxon>
        <taxon>ecological metagenomes</taxon>
    </lineage>
</organism>
<evidence type="ECO:0000256" key="11">
    <source>
        <dbReference type="ARBA" id="ARBA00022764"/>
    </source>
</evidence>
<keyword evidence="13" id="KW-0560">Oxidoreductase</keyword>
<dbReference type="InterPro" id="IPR001117">
    <property type="entry name" value="Cu-oxidase_2nd"/>
</dbReference>
<comment type="cofactor">
    <cofactor evidence="1">
        <name>Cu(+)</name>
        <dbReference type="ChEBI" id="CHEBI:49552"/>
    </cofactor>
</comment>
<evidence type="ECO:0000256" key="4">
    <source>
        <dbReference type="ARBA" id="ARBA00005127"/>
    </source>
</evidence>
<dbReference type="Pfam" id="PF07732">
    <property type="entry name" value="Cu-oxidase_3"/>
    <property type="match status" value="1"/>
</dbReference>
<evidence type="ECO:0000256" key="9">
    <source>
        <dbReference type="ARBA" id="ARBA00022723"/>
    </source>
</evidence>
<evidence type="ECO:0000256" key="15">
    <source>
        <dbReference type="ARBA" id="ARBA00023063"/>
    </source>
</evidence>
<dbReference type="InterPro" id="IPR045087">
    <property type="entry name" value="Cu-oxidase_fam"/>
</dbReference>
<dbReference type="GO" id="GO:0005507">
    <property type="term" value="F:copper ion binding"/>
    <property type="evidence" value="ECO:0007669"/>
    <property type="project" value="InterPro"/>
</dbReference>
<keyword evidence="9" id="KW-0479">Metal-binding</keyword>
<evidence type="ECO:0000313" key="20">
    <source>
        <dbReference type="EMBL" id="SVA64670.1"/>
    </source>
</evidence>
<dbReference type="Gene3D" id="2.60.40.420">
    <property type="entry name" value="Cupredoxins - blue copper proteins"/>
    <property type="match status" value="2"/>
</dbReference>
<dbReference type="InterPro" id="IPR008972">
    <property type="entry name" value="Cupredoxin"/>
</dbReference>
<dbReference type="CDD" id="cd11020">
    <property type="entry name" value="CuRO_1_CuNIR"/>
    <property type="match status" value="1"/>
</dbReference>
<evidence type="ECO:0000259" key="19">
    <source>
        <dbReference type="Pfam" id="PF07732"/>
    </source>
</evidence>
<evidence type="ECO:0000256" key="2">
    <source>
        <dbReference type="ARBA" id="ARBA00001974"/>
    </source>
</evidence>
<proteinExistence type="predicted"/>
<comment type="cofactor">
    <cofactor evidence="2">
        <name>FAD</name>
        <dbReference type="ChEBI" id="CHEBI:57692"/>
    </cofactor>
</comment>
<protein>
    <recommendedName>
        <fullName evidence="7">Copper-containing nitrite reductase</fullName>
        <ecNumber evidence="6">1.7.2.1</ecNumber>
    </recommendedName>
    <alternativeName>
        <fullName evidence="16">Cu-NIR</fullName>
    </alternativeName>
</protein>
<keyword evidence="15" id="KW-0534">Nitrate assimilation</keyword>
<evidence type="ECO:0000256" key="3">
    <source>
        <dbReference type="ARBA" id="ARBA00004418"/>
    </source>
</evidence>
<evidence type="ECO:0000256" key="5">
    <source>
        <dbReference type="ARBA" id="ARBA00011233"/>
    </source>
</evidence>
<dbReference type="EMBL" id="UINC01015340">
    <property type="protein sequence ID" value="SVA64670.1"/>
    <property type="molecule type" value="Genomic_DNA"/>
</dbReference>
<name>A0A381XJ91_9ZZZZ</name>
<gene>
    <name evidence="20" type="ORF">METZ01_LOCUS117524</name>
</gene>
<reference evidence="20" key="1">
    <citation type="submission" date="2018-05" db="EMBL/GenBank/DDBJ databases">
        <authorList>
            <person name="Lanie J.A."/>
            <person name="Ng W.-L."/>
            <person name="Kazmierczak K.M."/>
            <person name="Andrzejewski T.M."/>
            <person name="Davidsen T.M."/>
            <person name="Wayne K.J."/>
            <person name="Tettelin H."/>
            <person name="Glass J.I."/>
            <person name="Rusch D."/>
            <person name="Podicherti R."/>
            <person name="Tsui H.-C.T."/>
            <person name="Winkler M.E."/>
        </authorList>
    </citation>
    <scope>NUCLEOTIDE SEQUENCE</scope>
</reference>
<evidence type="ECO:0000256" key="8">
    <source>
        <dbReference type="ARBA" id="ARBA00022630"/>
    </source>
</evidence>
<keyword evidence="12" id="KW-0274">FAD</keyword>
<dbReference type="GO" id="GO:0042128">
    <property type="term" value="P:nitrate assimilation"/>
    <property type="evidence" value="ECO:0007669"/>
    <property type="project" value="UniProtKB-KW"/>
</dbReference>
<dbReference type="UniPathway" id="UPA00652">
    <property type="reaction ID" value="UER00707"/>
</dbReference>
<comment type="pathway">
    <text evidence="4">Nitrogen metabolism; nitrate reduction (denitrification); dinitrogen from nitrate: step 2/4.</text>
</comment>
<evidence type="ECO:0000256" key="6">
    <source>
        <dbReference type="ARBA" id="ARBA00011882"/>
    </source>
</evidence>
<evidence type="ECO:0000259" key="18">
    <source>
        <dbReference type="Pfam" id="PF00394"/>
    </source>
</evidence>
<comment type="subunit">
    <text evidence="5">Homotrimer.</text>
</comment>
<evidence type="ECO:0000256" key="1">
    <source>
        <dbReference type="ARBA" id="ARBA00001960"/>
    </source>
</evidence>
<dbReference type="GO" id="GO:0050421">
    <property type="term" value="F:nitrite reductase (NO-forming) activity"/>
    <property type="evidence" value="ECO:0007669"/>
    <property type="project" value="UniProtKB-EC"/>
</dbReference>
<evidence type="ECO:0000256" key="7">
    <source>
        <dbReference type="ARBA" id="ARBA00017290"/>
    </source>
</evidence>
<dbReference type="EC" id="1.7.2.1" evidence="6"/>
<comment type="subcellular location">
    <subcellularLocation>
        <location evidence="3">Periplasm</location>
    </subcellularLocation>
</comment>
<dbReference type="AlphaFoldDB" id="A0A381XJ91"/>
<evidence type="ECO:0000256" key="12">
    <source>
        <dbReference type="ARBA" id="ARBA00022827"/>
    </source>
</evidence>
<dbReference type="SUPFAM" id="SSF49503">
    <property type="entry name" value="Cupredoxins"/>
    <property type="match status" value="2"/>
</dbReference>
<evidence type="ECO:0000256" key="10">
    <source>
        <dbReference type="ARBA" id="ARBA00022737"/>
    </source>
</evidence>
<dbReference type="InterPro" id="IPR011707">
    <property type="entry name" value="Cu-oxidase-like_N"/>
</dbReference>
<comment type="catalytic activity">
    <reaction evidence="17">
        <text>nitric oxide + Fe(III)-[cytochrome c] + H2O = Fe(II)-[cytochrome c] + nitrite + 2 H(+)</text>
        <dbReference type="Rhea" id="RHEA:15233"/>
        <dbReference type="Rhea" id="RHEA-COMP:10350"/>
        <dbReference type="Rhea" id="RHEA-COMP:14399"/>
        <dbReference type="ChEBI" id="CHEBI:15377"/>
        <dbReference type="ChEBI" id="CHEBI:15378"/>
        <dbReference type="ChEBI" id="CHEBI:16301"/>
        <dbReference type="ChEBI" id="CHEBI:16480"/>
        <dbReference type="ChEBI" id="CHEBI:29033"/>
        <dbReference type="ChEBI" id="CHEBI:29034"/>
        <dbReference type="EC" id="1.7.2.1"/>
    </reaction>
</comment>
<keyword evidence="10" id="KW-0677">Repeat</keyword>
<dbReference type="PRINTS" id="PR00695">
    <property type="entry name" value="CUNO2RDTASE"/>
</dbReference>
<feature type="domain" description="Plastocyanin-like" evidence="18">
    <location>
        <begin position="214"/>
        <end position="364"/>
    </location>
</feature>
<dbReference type="GO" id="GO:0042597">
    <property type="term" value="C:periplasmic space"/>
    <property type="evidence" value="ECO:0007669"/>
    <property type="project" value="UniProtKB-SubCell"/>
</dbReference>
<evidence type="ECO:0000256" key="17">
    <source>
        <dbReference type="ARBA" id="ARBA00049340"/>
    </source>
</evidence>
<dbReference type="InterPro" id="IPR001287">
    <property type="entry name" value="NO2-reductase_Cu"/>
</dbReference>
<dbReference type="Pfam" id="PF00394">
    <property type="entry name" value="Cu-oxidase"/>
    <property type="match status" value="1"/>
</dbReference>
<dbReference type="NCBIfam" id="TIGR02376">
    <property type="entry name" value="Cu_nitrite_red"/>
    <property type="match status" value="1"/>
</dbReference>
<dbReference type="GO" id="GO:0019333">
    <property type="term" value="P:denitrification pathway"/>
    <property type="evidence" value="ECO:0007669"/>
    <property type="project" value="UniProtKB-UniPathway"/>
</dbReference>
<sequence>MPTLFHEKTRLLAIGLCLVVLVPSTSFAKGNGEGGLDGFKVGTQSSLADLPRVTQILVAPPFLPEHTQIADGGPKVVQIEMVIIEKEIEIKPRVFVQAMTFNGTNPGPMMVVHEGDYLELTLKNPATNTLLHNIDFHASTGALGGGALTEIAPGQQVTLRFKADRPGVYVYHCAPGGLMIPYHVVSGMYGALMILPRDGLKDAQGKSVTYDKAFYIGEQGWYIPQATSGRYLRYNSPVEAMSDVLEVMKGLTPTHITFNGKVGALTGDNAMKANVGETVLFLHSQANEDTRIHLIGGHGDLVWPGGSFRNTPNTDLETWSVNGGESGAAMYTFKQPGLYAYVNHNLIEAIMLGAAAHVVVEGEWNNDYMEQVSPPRPIQ</sequence>
<accession>A0A381XJ91</accession>
<dbReference type="PANTHER" id="PTHR11709:SF394">
    <property type="entry name" value="FI03373P-RELATED"/>
    <property type="match status" value="1"/>
</dbReference>
<feature type="domain" description="Plastocyanin-like" evidence="19">
    <location>
        <begin position="88"/>
        <end position="197"/>
    </location>
</feature>
<keyword evidence="14" id="KW-0186">Copper</keyword>
<dbReference type="PANTHER" id="PTHR11709">
    <property type="entry name" value="MULTI-COPPER OXIDASE"/>
    <property type="match status" value="1"/>
</dbReference>
<keyword evidence="11" id="KW-0574">Periplasm</keyword>
<evidence type="ECO:0000256" key="16">
    <source>
        <dbReference type="ARBA" id="ARBA00032356"/>
    </source>
</evidence>
<evidence type="ECO:0000256" key="14">
    <source>
        <dbReference type="ARBA" id="ARBA00023008"/>
    </source>
</evidence>
<keyword evidence="8" id="KW-0285">Flavoprotein</keyword>